<organism evidence="30 31">
    <name type="scientific">Oncorhynchus mykiss</name>
    <name type="common">Rainbow trout</name>
    <name type="synonym">Salmo gairdneri</name>
    <dbReference type="NCBI Taxonomy" id="8022"/>
    <lineage>
        <taxon>Eukaryota</taxon>
        <taxon>Metazoa</taxon>
        <taxon>Chordata</taxon>
        <taxon>Craniata</taxon>
        <taxon>Vertebrata</taxon>
        <taxon>Euteleostomi</taxon>
        <taxon>Actinopterygii</taxon>
        <taxon>Neopterygii</taxon>
        <taxon>Teleostei</taxon>
        <taxon>Protacanthopterygii</taxon>
        <taxon>Salmoniformes</taxon>
        <taxon>Salmonidae</taxon>
        <taxon>Salmoninae</taxon>
        <taxon>Oncorhynchus</taxon>
    </lineage>
</organism>
<evidence type="ECO:0000256" key="18">
    <source>
        <dbReference type="ARBA" id="ARBA00022989"/>
    </source>
</evidence>
<evidence type="ECO:0000313" key="31">
    <source>
        <dbReference type="Proteomes" id="UP000694395"/>
    </source>
</evidence>
<keyword evidence="14 29" id="KW-0808">Transferase</keyword>
<evidence type="ECO:0000256" key="28">
    <source>
        <dbReference type="ARBA" id="ARBA00049549"/>
    </source>
</evidence>
<evidence type="ECO:0000256" key="26">
    <source>
        <dbReference type="ARBA" id="ARBA00048634"/>
    </source>
</evidence>
<keyword evidence="20" id="KW-0472">Membrane</keyword>
<evidence type="ECO:0000256" key="16">
    <source>
        <dbReference type="ARBA" id="ARBA00022798"/>
    </source>
</evidence>
<comment type="similarity">
    <text evidence="10 29">Belongs to the diacylglycerol acyltransferase family.</text>
</comment>
<comment type="catalytic activity">
    <reaction evidence="3">
        <text>1,2-di-(9Z-octadecenoyl)-sn-glycerol + hexadecanoyl-CoA = 1,2-di-(9Z)-octadecenoyl-3-hexadecanoyl-sn-glycerol + CoA</text>
        <dbReference type="Rhea" id="RHEA:38163"/>
        <dbReference type="ChEBI" id="CHEBI:52333"/>
        <dbReference type="ChEBI" id="CHEBI:57287"/>
        <dbReference type="ChEBI" id="CHEBI:57379"/>
        <dbReference type="ChEBI" id="CHEBI:75583"/>
    </reaction>
    <physiologicalReaction direction="left-to-right" evidence="3">
        <dbReference type="Rhea" id="RHEA:38164"/>
    </physiologicalReaction>
</comment>
<keyword evidence="17 29" id="KW-0256">Endoplasmic reticulum</keyword>
<keyword evidence="18" id="KW-1133">Transmembrane helix</keyword>
<dbReference type="GO" id="GO:0019432">
    <property type="term" value="P:triglyceride biosynthetic process"/>
    <property type="evidence" value="ECO:0007669"/>
    <property type="project" value="TreeGrafter"/>
</dbReference>
<evidence type="ECO:0000256" key="15">
    <source>
        <dbReference type="ARBA" id="ARBA00022692"/>
    </source>
</evidence>
<comment type="catalytic activity">
    <reaction evidence="26">
        <text>an acyl-CoA + a 1,2-diacyl-sn-glycerol = a triacyl-sn-glycerol + CoA</text>
        <dbReference type="Rhea" id="RHEA:10868"/>
        <dbReference type="ChEBI" id="CHEBI:17815"/>
        <dbReference type="ChEBI" id="CHEBI:57287"/>
        <dbReference type="ChEBI" id="CHEBI:58342"/>
        <dbReference type="ChEBI" id="CHEBI:64615"/>
        <dbReference type="EC" id="2.3.1.20"/>
    </reaction>
    <physiologicalReaction direction="left-to-right" evidence="26">
        <dbReference type="Rhea" id="RHEA:10869"/>
    </physiologicalReaction>
</comment>
<evidence type="ECO:0000256" key="7">
    <source>
        <dbReference type="ARBA" id="ARBA00004556"/>
    </source>
</evidence>
<accession>A0A8C7UXS5</accession>
<evidence type="ECO:0000256" key="9">
    <source>
        <dbReference type="ARBA" id="ARBA00005189"/>
    </source>
</evidence>
<evidence type="ECO:0000256" key="20">
    <source>
        <dbReference type="ARBA" id="ARBA00023136"/>
    </source>
</evidence>
<comment type="catalytic activity">
    <reaction evidence="24">
        <text>2,3-di-(9Z)-octadecenoyl-sn-glycerol + (9Z)-octadecenoyl-CoA = 1,2,3-tri-(9Z-octadecenoyl)-glycerol + CoA</text>
        <dbReference type="Rhea" id="RHEA:38439"/>
        <dbReference type="ChEBI" id="CHEBI:53753"/>
        <dbReference type="ChEBI" id="CHEBI:57287"/>
        <dbReference type="ChEBI" id="CHEBI:57387"/>
        <dbReference type="ChEBI" id="CHEBI:75824"/>
    </reaction>
    <physiologicalReaction direction="left-to-right" evidence="24">
        <dbReference type="Rhea" id="RHEA:38440"/>
    </physiologicalReaction>
</comment>
<dbReference type="AlphaFoldDB" id="A0A8C7UXS5"/>
<dbReference type="GO" id="GO:0005789">
    <property type="term" value="C:endoplasmic reticulum membrane"/>
    <property type="evidence" value="ECO:0007669"/>
    <property type="project" value="UniProtKB-SubCell"/>
</dbReference>
<evidence type="ECO:0000256" key="1">
    <source>
        <dbReference type="ARBA" id="ARBA00000633"/>
    </source>
</evidence>
<keyword evidence="15" id="KW-0812">Transmembrane</keyword>
<comment type="pathway">
    <text evidence="8">Glycerolipid metabolism; triacylglycerol biosynthesis.</text>
</comment>
<evidence type="ECO:0000256" key="4">
    <source>
        <dbReference type="ARBA" id="ARBA00001764"/>
    </source>
</evidence>
<keyword evidence="11" id="KW-0963">Cytoplasm</keyword>
<evidence type="ECO:0000256" key="27">
    <source>
        <dbReference type="ARBA" id="ARBA00049168"/>
    </source>
</evidence>
<evidence type="ECO:0000313" key="30">
    <source>
        <dbReference type="Ensembl" id="ENSOMYP00000101360.2"/>
    </source>
</evidence>
<dbReference type="GO" id="GO:0006071">
    <property type="term" value="P:glycerol metabolic process"/>
    <property type="evidence" value="ECO:0007669"/>
    <property type="project" value="UniProtKB-KW"/>
</dbReference>
<dbReference type="Ensembl" id="ENSOMYT00000109940.2">
    <property type="protein sequence ID" value="ENSOMYP00000101360.2"/>
    <property type="gene ID" value="ENSOMYG00000045766.2"/>
</dbReference>
<dbReference type="PANTHER" id="PTHR12317:SF14">
    <property type="entry name" value="DIACYLGLYCEROL O-ACYLTRANSFERASE 2"/>
    <property type="match status" value="1"/>
</dbReference>
<reference evidence="30" key="3">
    <citation type="submission" date="2025-09" db="UniProtKB">
        <authorList>
            <consortium name="Ensembl"/>
        </authorList>
    </citation>
    <scope>IDENTIFICATION</scope>
</reference>
<keyword evidence="19" id="KW-0443">Lipid metabolism</keyword>
<comment type="subcellular location">
    <subcellularLocation>
        <location evidence="7">Cytoplasm</location>
        <location evidence="7">Perinuclear region</location>
    </subcellularLocation>
    <subcellularLocation>
        <location evidence="5 29">Endoplasmic reticulum membrane</location>
        <topology evidence="5 29">Multi-pass membrane protein</topology>
    </subcellularLocation>
    <subcellularLocation>
        <location evidence="6">Lipid droplet</location>
    </subcellularLocation>
</comment>
<evidence type="ECO:0000256" key="6">
    <source>
        <dbReference type="ARBA" id="ARBA00004502"/>
    </source>
</evidence>
<sequence length="352" mass="39469">MMLPAHTQIMSSQKNLRRQFLQHTPVSCEALDPSSCHPCSPCSLCTGPGVPGWRTRSRSSLSCSSLSPSSSLGPICSVVMLYLLWTDYWWASYTTWLVYDCNTHKQAGRRFSWVRNWTVWTYYRDYFPIRLIKTHNLLPNLNYILGSHPHGIFCFGALCNFATEANGFSAKFPGITPFVATLAGNCHMPLAREYLMSAGICPVNRATLEFILSCNGTGNAVVLTVGGAAESLDCTPGVHCLTLKNRKSFVKLALQQGADLVPEYLFGENDVFKQLILNEGSWWRLIQRGLQRILGFAPCVFQGWGLFSPDTWGQTHQLSCWKTHGDGQDQFTQPRRSEPLPHHVRTLPYTAI</sequence>
<dbReference type="GO" id="GO:0005811">
    <property type="term" value="C:lipid droplet"/>
    <property type="evidence" value="ECO:0007669"/>
    <property type="project" value="UniProtKB-SubCell"/>
</dbReference>
<comment type="catalytic activity">
    <reaction evidence="22">
        <text>1,2-di-(9Z-octadecenoyl)-sn-glycerol + (9Z)-octadecenoyl-CoA = 1,2,3-tri-(9Z-octadecenoyl)-glycerol + CoA</text>
        <dbReference type="Rhea" id="RHEA:38219"/>
        <dbReference type="ChEBI" id="CHEBI:52333"/>
        <dbReference type="ChEBI" id="CHEBI:53753"/>
        <dbReference type="ChEBI" id="CHEBI:57287"/>
        <dbReference type="ChEBI" id="CHEBI:57387"/>
    </reaction>
    <physiologicalReaction direction="left-to-right" evidence="22">
        <dbReference type="Rhea" id="RHEA:38220"/>
    </physiologicalReaction>
</comment>
<keyword evidence="31" id="KW-1185">Reference proteome</keyword>
<evidence type="ECO:0000256" key="13">
    <source>
        <dbReference type="ARBA" id="ARBA00022677"/>
    </source>
</evidence>
<evidence type="ECO:0000256" key="2">
    <source>
        <dbReference type="ARBA" id="ARBA00001313"/>
    </source>
</evidence>
<keyword evidence="21" id="KW-0012">Acyltransferase</keyword>
<comment type="catalytic activity">
    <reaction evidence="23">
        <text>1-O-(9Z-octadecenyl)-glycerol + (9Z)-octadecenoyl-CoA = 1-O-(9Z-octadecyl)-3-(9Z-octadecenoyl)-glycerol + CoA</text>
        <dbReference type="Rhea" id="RHEA:55340"/>
        <dbReference type="ChEBI" id="CHEBI:34116"/>
        <dbReference type="ChEBI" id="CHEBI:57287"/>
        <dbReference type="ChEBI" id="CHEBI:57387"/>
        <dbReference type="ChEBI" id="CHEBI:197429"/>
    </reaction>
    <physiologicalReaction direction="left-to-right" evidence="23">
        <dbReference type="Rhea" id="RHEA:55341"/>
    </physiologicalReaction>
</comment>
<comment type="catalytic activity">
    <reaction evidence="2">
        <text>2-(9Z-octadecenoyl)-glycerol + hexadecanoyl-CoA = 1-hexadecanoyl-2-(9Z-octadecenoyl)-sn-glycerol + CoA</text>
        <dbReference type="Rhea" id="RHEA:38071"/>
        <dbReference type="ChEBI" id="CHEBI:57287"/>
        <dbReference type="ChEBI" id="CHEBI:57379"/>
        <dbReference type="ChEBI" id="CHEBI:73990"/>
        <dbReference type="ChEBI" id="CHEBI:75466"/>
    </reaction>
    <physiologicalReaction direction="left-to-right" evidence="2">
        <dbReference type="Rhea" id="RHEA:38072"/>
    </physiologicalReaction>
</comment>
<dbReference type="GO" id="GO:0004144">
    <property type="term" value="F:diacylglycerol O-acyltransferase activity"/>
    <property type="evidence" value="ECO:0007669"/>
    <property type="project" value="UniProtKB-EC"/>
</dbReference>
<comment type="catalytic activity">
    <reaction evidence="27">
        <text>1-(9Z-octadecenoyl)-glycerol + (9Z)-octadecenoyl-CoA = 1,2-di-(9Z-octadecenoyl)-glycerol + CoA</text>
        <dbReference type="Rhea" id="RHEA:37915"/>
        <dbReference type="ChEBI" id="CHEBI:52323"/>
        <dbReference type="ChEBI" id="CHEBI:57287"/>
        <dbReference type="ChEBI" id="CHEBI:57387"/>
        <dbReference type="ChEBI" id="CHEBI:75342"/>
    </reaction>
    <physiologicalReaction direction="left-to-right" evidence="27">
        <dbReference type="Rhea" id="RHEA:37916"/>
    </physiologicalReaction>
</comment>
<evidence type="ECO:0000256" key="29">
    <source>
        <dbReference type="RuleBase" id="RU367023"/>
    </source>
</evidence>
<keyword evidence="13" id="KW-0551">Lipid droplet</keyword>
<comment type="catalytic activity">
    <reaction evidence="1">
        <text>all-trans-retinol + an acyl-CoA = an all-trans-retinyl ester + CoA</text>
        <dbReference type="Rhea" id="RHEA:11488"/>
        <dbReference type="ChEBI" id="CHEBI:17336"/>
        <dbReference type="ChEBI" id="CHEBI:57287"/>
        <dbReference type="ChEBI" id="CHEBI:58342"/>
        <dbReference type="ChEBI" id="CHEBI:63410"/>
        <dbReference type="EC" id="2.3.1.76"/>
    </reaction>
    <physiologicalReaction direction="left-to-right" evidence="1">
        <dbReference type="Rhea" id="RHEA:11489"/>
    </physiologicalReaction>
</comment>
<evidence type="ECO:0000256" key="19">
    <source>
        <dbReference type="ARBA" id="ARBA00023098"/>
    </source>
</evidence>
<dbReference type="CDD" id="cd07987">
    <property type="entry name" value="LPLAT_MGAT-like"/>
    <property type="match status" value="1"/>
</dbReference>
<evidence type="ECO:0000256" key="14">
    <source>
        <dbReference type="ARBA" id="ARBA00022679"/>
    </source>
</evidence>
<dbReference type="InterPro" id="IPR007130">
    <property type="entry name" value="DAGAT"/>
</dbReference>
<evidence type="ECO:0000256" key="23">
    <source>
        <dbReference type="ARBA" id="ARBA00047807"/>
    </source>
</evidence>
<comment type="catalytic activity">
    <reaction evidence="4">
        <text>all-trans-retinol + hexadecanoyl-CoA = all-trans-retinyl hexadecanoate + CoA</text>
        <dbReference type="Rhea" id="RHEA:38175"/>
        <dbReference type="ChEBI" id="CHEBI:17336"/>
        <dbReference type="ChEBI" id="CHEBI:17616"/>
        <dbReference type="ChEBI" id="CHEBI:57287"/>
        <dbReference type="ChEBI" id="CHEBI:57379"/>
    </reaction>
    <physiologicalReaction direction="left-to-right" evidence="4">
        <dbReference type="Rhea" id="RHEA:38176"/>
    </physiologicalReaction>
</comment>
<comment type="pathway">
    <text evidence="9">Lipid metabolism.</text>
</comment>
<evidence type="ECO:0000256" key="5">
    <source>
        <dbReference type="ARBA" id="ARBA00004477"/>
    </source>
</evidence>
<evidence type="ECO:0000256" key="22">
    <source>
        <dbReference type="ARBA" id="ARBA00047367"/>
    </source>
</evidence>
<evidence type="ECO:0000256" key="11">
    <source>
        <dbReference type="ARBA" id="ARBA00022490"/>
    </source>
</evidence>
<dbReference type="GeneTree" id="ENSGT01030000234582"/>
<evidence type="ECO:0000256" key="17">
    <source>
        <dbReference type="ARBA" id="ARBA00022824"/>
    </source>
</evidence>
<keyword evidence="16" id="KW-0319">Glycerol metabolism</keyword>
<evidence type="ECO:0000256" key="24">
    <source>
        <dbReference type="ARBA" id="ARBA00048096"/>
    </source>
</evidence>
<keyword evidence="12" id="KW-0444">Lipid biosynthesis</keyword>
<comment type="catalytic activity">
    <reaction evidence="25">
        <text>2-(9Z-octadecenoyl)-glycerol + (9Z)-octadecenoyl-CoA = 1,2-di-(9Z-octadecenoyl)-sn-glycerol + CoA</text>
        <dbReference type="Rhea" id="RHEA:37911"/>
        <dbReference type="ChEBI" id="CHEBI:52333"/>
        <dbReference type="ChEBI" id="CHEBI:57287"/>
        <dbReference type="ChEBI" id="CHEBI:57387"/>
        <dbReference type="ChEBI" id="CHEBI:73990"/>
    </reaction>
    <physiologicalReaction direction="left-to-right" evidence="25">
        <dbReference type="Rhea" id="RHEA:37912"/>
    </physiologicalReaction>
</comment>
<dbReference type="PANTHER" id="PTHR12317">
    <property type="entry name" value="DIACYLGLYCEROL O-ACYLTRANSFERASE"/>
    <property type="match status" value="1"/>
</dbReference>
<evidence type="ECO:0000256" key="8">
    <source>
        <dbReference type="ARBA" id="ARBA00004771"/>
    </source>
</evidence>
<reference evidence="30" key="1">
    <citation type="submission" date="2020-07" db="EMBL/GenBank/DDBJ databases">
        <title>A long reads based de novo assembly of the rainbow trout Arlee double haploid line genome.</title>
        <authorList>
            <person name="Gao G."/>
            <person name="Palti Y."/>
        </authorList>
    </citation>
    <scope>NUCLEOTIDE SEQUENCE [LARGE SCALE GENOMIC DNA]</scope>
</reference>
<name>A0A8C7UXS5_ONCMY</name>
<proteinExistence type="inferred from homology"/>
<comment type="catalytic activity">
    <reaction evidence="28">
        <text>1,3-di-(9Z-octadecenoyl)-glycerol + (9Z)-octadecenoyl-CoA = 1,2,3-tri-(9Z-octadecenoyl)-glycerol + CoA</text>
        <dbReference type="Rhea" id="RHEA:38435"/>
        <dbReference type="ChEBI" id="CHEBI:53753"/>
        <dbReference type="ChEBI" id="CHEBI:57287"/>
        <dbReference type="ChEBI" id="CHEBI:57387"/>
        <dbReference type="ChEBI" id="CHEBI:75735"/>
    </reaction>
    <physiologicalReaction direction="left-to-right" evidence="28">
        <dbReference type="Rhea" id="RHEA:38436"/>
    </physiologicalReaction>
</comment>
<protein>
    <recommendedName>
        <fullName evidence="29">Acyltransferase</fullName>
        <ecNumber evidence="29">2.3.1.-</ecNumber>
    </recommendedName>
</protein>
<evidence type="ECO:0000256" key="21">
    <source>
        <dbReference type="ARBA" id="ARBA00023315"/>
    </source>
</evidence>
<dbReference type="EC" id="2.3.1.-" evidence="29"/>
<dbReference type="Pfam" id="PF03982">
    <property type="entry name" value="DAGAT"/>
    <property type="match status" value="1"/>
</dbReference>
<evidence type="ECO:0000256" key="25">
    <source>
        <dbReference type="ARBA" id="ARBA00048135"/>
    </source>
</evidence>
<evidence type="ECO:0000256" key="10">
    <source>
        <dbReference type="ARBA" id="ARBA00005420"/>
    </source>
</evidence>
<reference evidence="30" key="2">
    <citation type="submission" date="2025-08" db="UniProtKB">
        <authorList>
            <consortium name="Ensembl"/>
        </authorList>
    </citation>
    <scope>IDENTIFICATION</scope>
</reference>
<dbReference type="GO" id="GO:0050252">
    <property type="term" value="F:retinol O-fatty-acyltransferase activity"/>
    <property type="evidence" value="ECO:0007669"/>
    <property type="project" value="UniProtKB-EC"/>
</dbReference>
<evidence type="ECO:0000256" key="3">
    <source>
        <dbReference type="ARBA" id="ARBA00001349"/>
    </source>
</evidence>
<dbReference type="GO" id="GO:0048471">
    <property type="term" value="C:perinuclear region of cytoplasm"/>
    <property type="evidence" value="ECO:0007669"/>
    <property type="project" value="UniProtKB-SubCell"/>
</dbReference>
<evidence type="ECO:0000256" key="12">
    <source>
        <dbReference type="ARBA" id="ARBA00022516"/>
    </source>
</evidence>
<dbReference type="Proteomes" id="UP000694395">
    <property type="component" value="Chromosome 27"/>
</dbReference>